<dbReference type="EnsemblMetazoa" id="ASIC006066-RA">
    <property type="protein sequence ID" value="ASIC006066-PA"/>
    <property type="gene ID" value="ASIC006066"/>
</dbReference>
<evidence type="ECO:0000256" key="1">
    <source>
        <dbReference type="SAM" id="MobiDB-lite"/>
    </source>
</evidence>
<feature type="compositionally biased region" description="Basic and acidic residues" evidence="1">
    <location>
        <begin position="208"/>
        <end position="219"/>
    </location>
</feature>
<dbReference type="OrthoDB" id="10392098at2759"/>
<proteinExistence type="predicted"/>
<feature type="compositionally biased region" description="Basic and acidic residues" evidence="1">
    <location>
        <begin position="227"/>
        <end position="262"/>
    </location>
</feature>
<evidence type="ECO:0000313" key="3">
    <source>
        <dbReference type="EMBL" id="KFB38672.1"/>
    </source>
</evidence>
<evidence type="ECO:0000313" key="4">
    <source>
        <dbReference type="EnsemblMetazoa" id="ASIC006066-PA"/>
    </source>
</evidence>
<feature type="region of interest" description="Disordered" evidence="1">
    <location>
        <begin position="208"/>
        <end position="272"/>
    </location>
</feature>
<evidence type="ECO:0000256" key="2">
    <source>
        <dbReference type="SAM" id="SignalP"/>
    </source>
</evidence>
<keyword evidence="2" id="KW-0732">Signal</keyword>
<evidence type="ECO:0000313" key="5">
    <source>
        <dbReference type="Proteomes" id="UP000030765"/>
    </source>
</evidence>
<dbReference type="Proteomes" id="UP000030765">
    <property type="component" value="Unassembled WGS sequence"/>
</dbReference>
<gene>
    <name evidence="3" type="ORF">ZHAS_00006066</name>
</gene>
<reference evidence="3 5" key="1">
    <citation type="journal article" date="2014" name="BMC Genomics">
        <title>Genome sequence of Anopheles sinensis provides insight into genetics basis of mosquito competence for malaria parasites.</title>
        <authorList>
            <person name="Zhou D."/>
            <person name="Zhang D."/>
            <person name="Ding G."/>
            <person name="Shi L."/>
            <person name="Hou Q."/>
            <person name="Ye Y."/>
            <person name="Xu Y."/>
            <person name="Zhou H."/>
            <person name="Xiong C."/>
            <person name="Li S."/>
            <person name="Yu J."/>
            <person name="Hong S."/>
            <person name="Yu X."/>
            <person name="Zou P."/>
            <person name="Chen C."/>
            <person name="Chang X."/>
            <person name="Wang W."/>
            <person name="Lv Y."/>
            <person name="Sun Y."/>
            <person name="Ma L."/>
            <person name="Shen B."/>
            <person name="Zhu C."/>
        </authorList>
    </citation>
    <scope>NUCLEOTIDE SEQUENCE [LARGE SCALE GENOMIC DNA]</scope>
</reference>
<dbReference type="AlphaFoldDB" id="A0A084VL28"/>
<keyword evidence="5" id="KW-1185">Reference proteome</keyword>
<sequence length="287" mass="32857">MGASFLPVVLIVNCFLLVDAGKLFYYNEPVETIEVETATEHRGDYDMSPTLDLEVNYPGLEKLPLNPFMPLFWGMGPKMSGSFYESPHQQPVNDRLAMQYHPHGQVHKHPHHHKHCHCHHHQKHSYHQHQGFQHEGSYIHHHRHHHATMPTTTTTTSTTTRPPVTEMENVPANAKLTQLQAVIKKLEYKLQELQQRVRDRPAANIEDSARWDISQEKADPITTKLTPSDEGKSDTARFEEPTAELQAEHRQDDAGGRDHAGRAIDFSEEETTNANVDHHIDIRSLLE</sequence>
<dbReference type="EMBL" id="ATLV01014400">
    <property type="status" value="NOT_ANNOTATED_CDS"/>
    <property type="molecule type" value="Genomic_DNA"/>
</dbReference>
<reference evidence="4" key="2">
    <citation type="submission" date="2020-05" db="UniProtKB">
        <authorList>
            <consortium name="EnsemblMetazoa"/>
        </authorList>
    </citation>
    <scope>IDENTIFICATION</scope>
</reference>
<dbReference type="VEuPathDB" id="VectorBase:ASIC006066"/>
<accession>A0A084VL28</accession>
<organism evidence="3">
    <name type="scientific">Anopheles sinensis</name>
    <name type="common">Mosquito</name>
    <dbReference type="NCBI Taxonomy" id="74873"/>
    <lineage>
        <taxon>Eukaryota</taxon>
        <taxon>Metazoa</taxon>
        <taxon>Ecdysozoa</taxon>
        <taxon>Arthropoda</taxon>
        <taxon>Hexapoda</taxon>
        <taxon>Insecta</taxon>
        <taxon>Pterygota</taxon>
        <taxon>Neoptera</taxon>
        <taxon>Endopterygota</taxon>
        <taxon>Diptera</taxon>
        <taxon>Nematocera</taxon>
        <taxon>Culicoidea</taxon>
        <taxon>Culicidae</taxon>
        <taxon>Anophelinae</taxon>
        <taxon>Anopheles</taxon>
    </lineage>
</organism>
<name>A0A084VL28_ANOSI</name>
<feature type="signal peptide" evidence="2">
    <location>
        <begin position="1"/>
        <end position="20"/>
    </location>
</feature>
<dbReference type="EMBL" id="KE524970">
    <property type="protein sequence ID" value="KFB38672.1"/>
    <property type="molecule type" value="Genomic_DNA"/>
</dbReference>
<protein>
    <submittedName>
        <fullName evidence="3 4">Uncharacterized protein</fullName>
    </submittedName>
</protein>
<feature type="chain" id="PRO_5001783513" evidence="2">
    <location>
        <begin position="21"/>
        <end position="287"/>
    </location>
</feature>